<gene>
    <name evidence="4" type="ORF">ONB1V03_LOCUS6045</name>
</gene>
<organism evidence="4">
    <name type="scientific">Oppiella nova</name>
    <dbReference type="NCBI Taxonomy" id="334625"/>
    <lineage>
        <taxon>Eukaryota</taxon>
        <taxon>Metazoa</taxon>
        <taxon>Ecdysozoa</taxon>
        <taxon>Arthropoda</taxon>
        <taxon>Chelicerata</taxon>
        <taxon>Arachnida</taxon>
        <taxon>Acari</taxon>
        <taxon>Acariformes</taxon>
        <taxon>Sarcoptiformes</taxon>
        <taxon>Oribatida</taxon>
        <taxon>Brachypylina</taxon>
        <taxon>Oppioidea</taxon>
        <taxon>Oppiidae</taxon>
        <taxon>Oppiella</taxon>
    </lineage>
</organism>
<feature type="non-terminal residue" evidence="4">
    <location>
        <position position="1"/>
    </location>
</feature>
<dbReference type="PANTHER" id="PTHR46560">
    <property type="entry name" value="CYPHER, ISOFORM B"/>
    <property type="match status" value="1"/>
</dbReference>
<dbReference type="Gene3D" id="2.60.40.4100">
    <property type="entry name" value="Zona pellucida, ZP-C domain"/>
    <property type="match status" value="1"/>
</dbReference>
<evidence type="ECO:0000256" key="1">
    <source>
        <dbReference type="ARBA" id="ARBA00023157"/>
    </source>
</evidence>
<dbReference type="InterPro" id="IPR042235">
    <property type="entry name" value="ZP-C_dom"/>
</dbReference>
<evidence type="ECO:0000256" key="2">
    <source>
        <dbReference type="SAM" id="MobiDB-lite"/>
    </source>
</evidence>
<accession>A0A7R9LSF4</accession>
<feature type="compositionally biased region" description="Basic residues" evidence="2">
    <location>
        <begin position="301"/>
        <end position="339"/>
    </location>
</feature>
<dbReference type="PANTHER" id="PTHR46560:SF4">
    <property type="entry name" value="DUSKY"/>
    <property type="match status" value="1"/>
</dbReference>
<feature type="compositionally biased region" description="Low complexity" evidence="2">
    <location>
        <begin position="340"/>
        <end position="350"/>
    </location>
</feature>
<dbReference type="EMBL" id="OC917426">
    <property type="protein sequence ID" value="CAD7647032.1"/>
    <property type="molecule type" value="Genomic_DNA"/>
</dbReference>
<dbReference type="Proteomes" id="UP000728032">
    <property type="component" value="Unassembled WGS sequence"/>
</dbReference>
<dbReference type="AlphaFoldDB" id="A0A7R9LSF4"/>
<feature type="compositionally biased region" description="Acidic residues" evidence="2">
    <location>
        <begin position="256"/>
        <end position="266"/>
    </location>
</feature>
<evidence type="ECO:0000313" key="4">
    <source>
        <dbReference type="EMBL" id="CAD7647032.1"/>
    </source>
</evidence>
<dbReference type="InterPro" id="IPR055355">
    <property type="entry name" value="ZP-C"/>
</dbReference>
<dbReference type="EMBL" id="CAJPVJ010002601">
    <property type="protein sequence ID" value="CAG2166525.1"/>
    <property type="molecule type" value="Genomic_DNA"/>
</dbReference>
<proteinExistence type="predicted"/>
<protein>
    <recommendedName>
        <fullName evidence="3">ZP domain-containing protein</fullName>
    </recommendedName>
</protein>
<feature type="compositionally biased region" description="Low complexity" evidence="2">
    <location>
        <begin position="233"/>
        <end position="253"/>
    </location>
</feature>
<feature type="compositionally biased region" description="Acidic residues" evidence="2">
    <location>
        <begin position="219"/>
        <end position="228"/>
    </location>
</feature>
<dbReference type="PROSITE" id="PS51034">
    <property type="entry name" value="ZP_2"/>
    <property type="match status" value="2"/>
</dbReference>
<reference evidence="4" key="1">
    <citation type="submission" date="2020-11" db="EMBL/GenBank/DDBJ databases">
        <authorList>
            <person name="Tran Van P."/>
        </authorList>
    </citation>
    <scope>NUCLEOTIDE SEQUENCE</scope>
</reference>
<feature type="compositionally biased region" description="Low complexity" evidence="2">
    <location>
        <begin position="267"/>
        <end position="278"/>
    </location>
</feature>
<feature type="compositionally biased region" description="Low complexity" evidence="2">
    <location>
        <begin position="204"/>
        <end position="216"/>
    </location>
</feature>
<dbReference type="Pfam" id="PF00100">
    <property type="entry name" value="Zona_pellucida"/>
    <property type="match status" value="1"/>
</dbReference>
<feature type="domain" description="ZP" evidence="3">
    <location>
        <begin position="1"/>
        <end position="174"/>
    </location>
</feature>
<dbReference type="OrthoDB" id="10068552at2759"/>
<feature type="compositionally biased region" description="Acidic residues" evidence="2">
    <location>
        <begin position="279"/>
        <end position="290"/>
    </location>
</feature>
<keyword evidence="1" id="KW-1015">Disulfide bond</keyword>
<dbReference type="InterPro" id="IPR001507">
    <property type="entry name" value="ZP_dom"/>
</dbReference>
<evidence type="ECO:0000313" key="5">
    <source>
        <dbReference type="Proteomes" id="UP000728032"/>
    </source>
</evidence>
<sequence>MARKISCDWVTRIDKYVTFAPFGVDMLNIKELTFPGDTVDCWMDIQRGRGPFAPTVSGIVPIGEKVTIVIYIRDRDSTFDIHVKDCYAYDSPSYNNPNVRAIQLTDSRGCAIKEKLIRSFYRTRDVRNSGATIIAYGVVNAFKFPEAMDVFLACNVEVCKGGCDSPCQPEVQVAGGEGVDDTGGPFTAPPFDPQEKPEEDEGMSTTPMTSTTTQKTSDSDDDSDDEDSKSEGSDGNDSESTTSGGNAMTTTKTTEMDNEDEEDSESEPTSSTSAPSEATTEEESEEDEDEPKPTVSTVSVNKRRAKLSKRRNTGAKVTSRQRPKPKAKITKRSKTKKSQKLTTSSTSSTNKRAKRSLLIANGITNATFNDMIHSFSIISPLEDMDDQDLQYVKPNLAANNAEFSIPVDKCGTNTVDIDGEDGTPPKRGFENIVVFQNDPTYQEVYDHARMVVCRYTLDDDFDLKEKRVVFRPVVIDMLDVVSIPVRDADGEQTRVDCWMEITKGRFPQTSPIDSAVKVGSPLTLAIFVRDPRKRTDLRVKDCYAYDDPQVAESNGPALLQLTDFDGCPTKPKLIEVWRRTHDAGPTGATIIAFTTVT</sequence>
<evidence type="ECO:0000259" key="3">
    <source>
        <dbReference type="PROSITE" id="PS51034"/>
    </source>
</evidence>
<feature type="region of interest" description="Disordered" evidence="2">
    <location>
        <begin position="174"/>
        <end position="351"/>
    </location>
</feature>
<keyword evidence="5" id="KW-1185">Reference proteome</keyword>
<name>A0A7R9LSF4_9ACAR</name>
<feature type="domain" description="ZP" evidence="3">
    <location>
        <begin position="357"/>
        <end position="597"/>
    </location>
</feature>